<proteinExistence type="predicted"/>
<protein>
    <submittedName>
        <fullName evidence="2">Uncharacterized protein</fullName>
    </submittedName>
</protein>
<accession>A0A179EXH1</accession>
<evidence type="ECO:0000256" key="1">
    <source>
        <dbReference type="SAM" id="MobiDB-lite"/>
    </source>
</evidence>
<feature type="region of interest" description="Disordered" evidence="1">
    <location>
        <begin position="707"/>
        <end position="747"/>
    </location>
</feature>
<dbReference type="KEGG" id="pchm:VFPPC_11347"/>
<dbReference type="AlphaFoldDB" id="A0A179EXH1"/>
<feature type="compositionally biased region" description="Polar residues" evidence="1">
    <location>
        <begin position="732"/>
        <end position="747"/>
    </location>
</feature>
<comment type="caution">
    <text evidence="2">The sequence shown here is derived from an EMBL/GenBank/DDBJ whole genome shotgun (WGS) entry which is preliminary data.</text>
</comment>
<dbReference type="InterPro" id="IPR022198">
    <property type="entry name" value="DUF3723"/>
</dbReference>
<feature type="region of interest" description="Disordered" evidence="1">
    <location>
        <begin position="598"/>
        <end position="619"/>
    </location>
</feature>
<dbReference type="STRING" id="1380566.A0A179EXH1"/>
<sequence length="828" mass="94071">MDCLGVVQVPLSRLCFLDDAGGRHYYDEHSGHLEELFRGTSIDHSNQRHWVDGYVDRSEVISVLGSLGLSLRELQRKNLYLEFPRLTGHSVAYSQGRHRIEAAKKVDDDLLWTIRLFSTDMSDIRSNYMIRRRTEQYQHERPFSDGQIYTKVREYDGNNFDFCEWYQRLSVTKKRSLRLIDRRLAIAGALDALIQFPGIMESLHLSSWSKYFDWRLEDELYSGLKCIYETWSTFTFGSHSIQKCLGRETVELLECRAPGVNEVDRRWIDSVFEAGKVFPGVRDPEQRRDINERVISSLNMIPGMKSLQSNMLYLGIAAEIIWSYLIPKELRKKAKADQMSLRSTMRSCWSGKVGYVEVKEGEFRCVVGPPSFDLAYLAVMLAALRQFASLSAWKPKADTGELLTDPNCISLFHRRAKLVGFRTRNIDDGAKVPTSSFNPCSDGDDLKEGISDEMSLLQKIDYRYGRPHISVFRFLQEKAFLPYLVSQTGQPEIGVSFLLQEFRRCFFGSCTFEYDLSQPIVNINRSQVVQNAYRNWPNDSRLETITEEDHPGVLSPLMDVDPQSGDESRTPDRFSPLGHHVAATVDNASGTPVTVSQLTGGLDSPGRESSGSLSSMSWEACPERVVDPKAARNWPDNTEEVLFSSSTSSRSVLPSPFSAYLAGIGRMALESESRRASLSGVTDIYRHSASLQSRSPVPDDQALLSSPVSVAMNRDQPKRRESPLKQADRTSHSPQTGQLPCSPRLSFTSRSTIPVTTLDQPRLRAPYKPADVKGRFRYVWLPKARPYPGTFEATERCKVQESIFFPHQQYRAFAIVLCTDNDSKNRFR</sequence>
<dbReference type="RefSeq" id="XP_022283915.1">
    <property type="nucleotide sequence ID" value="XM_022428753.1"/>
</dbReference>
<feature type="compositionally biased region" description="Basic and acidic residues" evidence="1">
    <location>
        <begin position="715"/>
        <end position="731"/>
    </location>
</feature>
<reference evidence="2 3" key="1">
    <citation type="journal article" date="2016" name="PLoS Pathog.">
        <title>Biosynthesis of antibiotic leucinostatins in bio-control fungus Purpureocillium lilacinum and their inhibition on phytophthora revealed by genome mining.</title>
        <authorList>
            <person name="Wang G."/>
            <person name="Liu Z."/>
            <person name="Lin R."/>
            <person name="Li E."/>
            <person name="Mao Z."/>
            <person name="Ling J."/>
            <person name="Yang Y."/>
            <person name="Yin W.B."/>
            <person name="Xie B."/>
        </authorList>
    </citation>
    <scope>NUCLEOTIDE SEQUENCE [LARGE SCALE GENOMIC DNA]</scope>
    <source>
        <strain evidence="2">170</strain>
    </source>
</reference>
<evidence type="ECO:0000313" key="2">
    <source>
        <dbReference type="EMBL" id="OAQ57887.2"/>
    </source>
</evidence>
<dbReference type="GeneID" id="28853559"/>
<feature type="compositionally biased region" description="Low complexity" evidence="1">
    <location>
        <begin position="607"/>
        <end position="617"/>
    </location>
</feature>
<dbReference type="EMBL" id="LSBJ02000015">
    <property type="protein sequence ID" value="OAQ57887.2"/>
    <property type="molecule type" value="Genomic_DNA"/>
</dbReference>
<gene>
    <name evidence="2" type="ORF">VFPPC_11347</name>
</gene>
<dbReference type="Proteomes" id="UP000078397">
    <property type="component" value="Unassembled WGS sequence"/>
</dbReference>
<name>A0A179EXH1_METCM</name>
<organism evidence="2 3">
    <name type="scientific">Pochonia chlamydosporia 170</name>
    <dbReference type="NCBI Taxonomy" id="1380566"/>
    <lineage>
        <taxon>Eukaryota</taxon>
        <taxon>Fungi</taxon>
        <taxon>Dikarya</taxon>
        <taxon>Ascomycota</taxon>
        <taxon>Pezizomycotina</taxon>
        <taxon>Sordariomycetes</taxon>
        <taxon>Hypocreomycetidae</taxon>
        <taxon>Hypocreales</taxon>
        <taxon>Clavicipitaceae</taxon>
        <taxon>Pochonia</taxon>
    </lineage>
</organism>
<keyword evidence="3" id="KW-1185">Reference proteome</keyword>
<evidence type="ECO:0000313" key="3">
    <source>
        <dbReference type="Proteomes" id="UP000078397"/>
    </source>
</evidence>
<dbReference type="OrthoDB" id="4227485at2759"/>
<dbReference type="Pfam" id="PF12520">
    <property type="entry name" value="DUF3723"/>
    <property type="match status" value="1"/>
</dbReference>